<dbReference type="AlphaFoldDB" id="A0AA42HNX0"/>
<feature type="compositionally biased region" description="Basic residues" evidence="1">
    <location>
        <begin position="22"/>
        <end position="33"/>
    </location>
</feature>
<evidence type="ECO:0000313" key="3">
    <source>
        <dbReference type="Proteomes" id="UP001158297"/>
    </source>
</evidence>
<dbReference type="InterPro" id="IPR050767">
    <property type="entry name" value="Sel1_AlgK"/>
</dbReference>
<protein>
    <submittedName>
        <fullName evidence="2">Sel1 repeat family protein</fullName>
    </submittedName>
</protein>
<dbReference type="Pfam" id="PF08238">
    <property type="entry name" value="Sel1"/>
    <property type="match status" value="2"/>
</dbReference>
<evidence type="ECO:0000256" key="1">
    <source>
        <dbReference type="SAM" id="MobiDB-lite"/>
    </source>
</evidence>
<reference evidence="2" key="1">
    <citation type="submission" date="2022-09" db="EMBL/GenBank/DDBJ databases">
        <title>Intensive care unit water sources are persistently colonized with multi-drug resistant bacteria and are the site of extensive horizontal gene transfer of antibiotic resistance genes.</title>
        <authorList>
            <person name="Diorio-Toth L."/>
        </authorList>
    </citation>
    <scope>NUCLEOTIDE SEQUENCE</scope>
    <source>
        <strain evidence="2">GD04130</strain>
    </source>
</reference>
<dbReference type="Proteomes" id="UP001158297">
    <property type="component" value="Unassembled WGS sequence"/>
</dbReference>
<comment type="caution">
    <text evidence="2">The sequence shown here is derived from an EMBL/GenBank/DDBJ whole genome shotgun (WGS) entry which is preliminary data.</text>
</comment>
<dbReference type="InterPro" id="IPR006597">
    <property type="entry name" value="Sel1-like"/>
</dbReference>
<proteinExistence type="predicted"/>
<evidence type="ECO:0000313" key="2">
    <source>
        <dbReference type="EMBL" id="MDH0361959.1"/>
    </source>
</evidence>
<dbReference type="SMART" id="SM00671">
    <property type="entry name" value="SEL1"/>
    <property type="match status" value="2"/>
</dbReference>
<dbReference type="SUPFAM" id="SSF81901">
    <property type="entry name" value="HCP-like"/>
    <property type="match status" value="1"/>
</dbReference>
<dbReference type="PANTHER" id="PTHR11102:SF160">
    <property type="entry name" value="ERAD-ASSOCIATED E3 UBIQUITIN-PROTEIN LIGASE COMPONENT HRD3"/>
    <property type="match status" value="1"/>
</dbReference>
<gene>
    <name evidence="2" type="ORF">N7330_02650</name>
</gene>
<name>A0AA42HNX0_9BURK</name>
<dbReference type="InterPro" id="IPR011990">
    <property type="entry name" value="TPR-like_helical_dom_sf"/>
</dbReference>
<accession>A0AA42HNX0</accession>
<organism evidence="2 3">
    <name type="scientific">Comamonas aquatica</name>
    <dbReference type="NCBI Taxonomy" id="225991"/>
    <lineage>
        <taxon>Bacteria</taxon>
        <taxon>Pseudomonadati</taxon>
        <taxon>Pseudomonadota</taxon>
        <taxon>Betaproteobacteria</taxon>
        <taxon>Burkholderiales</taxon>
        <taxon>Comamonadaceae</taxon>
        <taxon>Comamonas</taxon>
    </lineage>
</organism>
<dbReference type="EMBL" id="JAODZU010000002">
    <property type="protein sequence ID" value="MDH0361959.1"/>
    <property type="molecule type" value="Genomic_DNA"/>
</dbReference>
<sequence length="239" mass="26878">MQVPYGGKTHQKVSKRNQVSTNRRKTQKTKNTYKQKSGESMWKFLTVSFSTSFVLLGCAAQSPSDQLVRTPNVRVCTGSSCVSQDRNTVTFQSTPTDLQAERRLAVLTQMAEGNPKAAYDLALRLLRGDGVERNSYQALEWMRKAGDHGLPEAQMALGRLYLVGFEEMGADPAEAAAWLSRAAAQGNREAQQLLPQAQAAQQSEQAQYQVRELARKSWGHWYASTSYYWYWSDAGWILR</sequence>
<dbReference type="RefSeq" id="WP_279848345.1">
    <property type="nucleotide sequence ID" value="NZ_JAOCET010000001.1"/>
</dbReference>
<dbReference type="Gene3D" id="1.25.40.10">
    <property type="entry name" value="Tetratricopeptide repeat domain"/>
    <property type="match status" value="1"/>
</dbReference>
<feature type="region of interest" description="Disordered" evidence="1">
    <location>
        <begin position="1"/>
        <end position="34"/>
    </location>
</feature>
<dbReference type="PANTHER" id="PTHR11102">
    <property type="entry name" value="SEL-1-LIKE PROTEIN"/>
    <property type="match status" value="1"/>
</dbReference>